<accession>A0A4Y2FIE4</accession>
<evidence type="ECO:0000313" key="1">
    <source>
        <dbReference type="EMBL" id="GBM41021.1"/>
    </source>
</evidence>
<name>A0A4Y2FIE4_ARAVE</name>
<dbReference type="EMBL" id="BGPR01000950">
    <property type="protein sequence ID" value="GBM41021.1"/>
    <property type="molecule type" value="Genomic_DNA"/>
</dbReference>
<keyword evidence="2" id="KW-1185">Reference proteome</keyword>
<dbReference type="OrthoDB" id="1728974at2759"/>
<evidence type="ECO:0000313" key="2">
    <source>
        <dbReference type="Proteomes" id="UP000499080"/>
    </source>
</evidence>
<proteinExistence type="predicted"/>
<dbReference type="AlphaFoldDB" id="A0A4Y2FIE4"/>
<dbReference type="Proteomes" id="UP000499080">
    <property type="component" value="Unassembled WGS sequence"/>
</dbReference>
<protein>
    <submittedName>
        <fullName evidence="1">Uncharacterized protein</fullName>
    </submittedName>
</protein>
<organism evidence="1 2">
    <name type="scientific">Araneus ventricosus</name>
    <name type="common">Orbweaver spider</name>
    <name type="synonym">Epeira ventricosa</name>
    <dbReference type="NCBI Taxonomy" id="182803"/>
    <lineage>
        <taxon>Eukaryota</taxon>
        <taxon>Metazoa</taxon>
        <taxon>Ecdysozoa</taxon>
        <taxon>Arthropoda</taxon>
        <taxon>Chelicerata</taxon>
        <taxon>Arachnida</taxon>
        <taxon>Araneae</taxon>
        <taxon>Araneomorphae</taxon>
        <taxon>Entelegynae</taxon>
        <taxon>Araneoidea</taxon>
        <taxon>Araneidae</taxon>
        <taxon>Araneus</taxon>
    </lineage>
</organism>
<gene>
    <name evidence="1" type="ORF">AVEN_180929_1</name>
</gene>
<reference evidence="1 2" key="1">
    <citation type="journal article" date="2019" name="Sci. Rep.">
        <title>Orb-weaving spider Araneus ventricosus genome elucidates the spidroin gene catalogue.</title>
        <authorList>
            <person name="Kono N."/>
            <person name="Nakamura H."/>
            <person name="Ohtoshi R."/>
            <person name="Moran D.A.P."/>
            <person name="Shinohara A."/>
            <person name="Yoshida Y."/>
            <person name="Fujiwara M."/>
            <person name="Mori M."/>
            <person name="Tomita M."/>
            <person name="Arakawa K."/>
        </authorList>
    </citation>
    <scope>NUCLEOTIDE SEQUENCE [LARGE SCALE GENOMIC DNA]</scope>
</reference>
<sequence length="92" mass="10804">MSFPEQLWMDHKENLSEYILDQARIQQQNMDLDYCDAIFNTGLNDIEDKIILLDGSDLKVVGLPQPSLNQIQSYQVKNVRKRIMTQMYSQHT</sequence>
<comment type="caution">
    <text evidence="1">The sequence shown here is derived from an EMBL/GenBank/DDBJ whole genome shotgun (WGS) entry which is preliminary data.</text>
</comment>